<evidence type="ECO:0000259" key="1">
    <source>
        <dbReference type="Pfam" id="PF01636"/>
    </source>
</evidence>
<feature type="domain" description="Aminoglycoside phosphotransferase" evidence="1">
    <location>
        <begin position="63"/>
        <end position="302"/>
    </location>
</feature>
<dbReference type="Pfam" id="PF01636">
    <property type="entry name" value="APH"/>
    <property type="match status" value="1"/>
</dbReference>
<evidence type="ECO:0000313" key="3">
    <source>
        <dbReference type="Proteomes" id="UP000799437"/>
    </source>
</evidence>
<gene>
    <name evidence="2" type="ORF">EJ05DRAFT_531274</name>
</gene>
<dbReference type="Proteomes" id="UP000799437">
    <property type="component" value="Unassembled WGS sequence"/>
</dbReference>
<dbReference type="InterPro" id="IPR011009">
    <property type="entry name" value="Kinase-like_dom_sf"/>
</dbReference>
<dbReference type="EMBL" id="ML996569">
    <property type="protein sequence ID" value="KAF2759875.1"/>
    <property type="molecule type" value="Genomic_DNA"/>
</dbReference>
<keyword evidence="3" id="KW-1185">Reference proteome</keyword>
<reference evidence="2" key="1">
    <citation type="journal article" date="2020" name="Stud. Mycol.">
        <title>101 Dothideomycetes genomes: a test case for predicting lifestyles and emergence of pathogens.</title>
        <authorList>
            <person name="Haridas S."/>
            <person name="Albert R."/>
            <person name="Binder M."/>
            <person name="Bloem J."/>
            <person name="Labutti K."/>
            <person name="Salamov A."/>
            <person name="Andreopoulos B."/>
            <person name="Baker S."/>
            <person name="Barry K."/>
            <person name="Bills G."/>
            <person name="Bluhm B."/>
            <person name="Cannon C."/>
            <person name="Castanera R."/>
            <person name="Culley D."/>
            <person name="Daum C."/>
            <person name="Ezra D."/>
            <person name="Gonzalez J."/>
            <person name="Henrissat B."/>
            <person name="Kuo A."/>
            <person name="Liang C."/>
            <person name="Lipzen A."/>
            <person name="Lutzoni F."/>
            <person name="Magnuson J."/>
            <person name="Mondo S."/>
            <person name="Nolan M."/>
            <person name="Ohm R."/>
            <person name="Pangilinan J."/>
            <person name="Park H.-J."/>
            <person name="Ramirez L."/>
            <person name="Alfaro M."/>
            <person name="Sun H."/>
            <person name="Tritt A."/>
            <person name="Yoshinaga Y."/>
            <person name="Zwiers L.-H."/>
            <person name="Turgeon B."/>
            <person name="Goodwin S."/>
            <person name="Spatafora J."/>
            <person name="Crous P."/>
            <person name="Grigoriev I."/>
        </authorList>
    </citation>
    <scope>NUCLEOTIDE SEQUENCE</scope>
    <source>
        <strain evidence="2">CBS 121739</strain>
    </source>
</reference>
<dbReference type="OrthoDB" id="3793522at2759"/>
<dbReference type="InterPro" id="IPR051678">
    <property type="entry name" value="AGP_Transferase"/>
</dbReference>
<dbReference type="SUPFAM" id="SSF56112">
    <property type="entry name" value="Protein kinase-like (PK-like)"/>
    <property type="match status" value="1"/>
</dbReference>
<accession>A0A6A6WBD1</accession>
<evidence type="ECO:0000313" key="2">
    <source>
        <dbReference type="EMBL" id="KAF2759875.1"/>
    </source>
</evidence>
<organism evidence="2 3">
    <name type="scientific">Pseudovirgaria hyperparasitica</name>
    <dbReference type="NCBI Taxonomy" id="470096"/>
    <lineage>
        <taxon>Eukaryota</taxon>
        <taxon>Fungi</taxon>
        <taxon>Dikarya</taxon>
        <taxon>Ascomycota</taxon>
        <taxon>Pezizomycotina</taxon>
        <taxon>Dothideomycetes</taxon>
        <taxon>Dothideomycetes incertae sedis</taxon>
        <taxon>Acrospermales</taxon>
        <taxon>Acrospermaceae</taxon>
        <taxon>Pseudovirgaria</taxon>
    </lineage>
</organism>
<name>A0A6A6WBD1_9PEZI</name>
<protein>
    <recommendedName>
        <fullName evidence="1">Aminoglycoside phosphotransferase domain-containing protein</fullName>
    </recommendedName>
</protein>
<dbReference type="RefSeq" id="XP_033602326.1">
    <property type="nucleotide sequence ID" value="XM_033749017.1"/>
</dbReference>
<dbReference type="PANTHER" id="PTHR21310">
    <property type="entry name" value="AMINOGLYCOSIDE PHOSPHOTRANSFERASE-RELATED-RELATED"/>
    <property type="match status" value="1"/>
</dbReference>
<dbReference type="PANTHER" id="PTHR21310:SF37">
    <property type="entry name" value="AMINOGLYCOSIDE PHOSPHOTRANSFERASE DOMAIN-CONTAINING PROTEIN"/>
    <property type="match status" value="1"/>
</dbReference>
<dbReference type="AlphaFoldDB" id="A0A6A6WBD1"/>
<sequence>MDCHKPSTLLSETECAGWLNVVIQKRQQMLAWVTSLHPQKLACESDGNLFYGSYNFRQKVTFSDGTSWVVRFPLFGNNALRYTDEKVAMEVEMMTFIREKTTIPVPRIRHWGLSRANPLGVGPFIIMDYIEGVSLTSFLIKRDPELQFSHVREDVDDETLETLYRQFANILLQLFQHDFERIGSLPALKTGFDVPIRPLTFKAHDILQAGGVSTFGDRSKGFATTTEYFQYVLSQDWEQLIKQRNSRALRTLLPSLIHPDYDRGPFKIICDDLSLANVIVRSEDDLTIVGIVDLEWSYIGPAQLFGSAPWWLLGRRLVDVDTRYDEDHPETTARYLKYLEIFKRVLGEEEARMPGYDRRNELSKLVQWSESSGAMWLHMLLSVGFNHPKNLPCVQLEQHIGSKKWGALLQQSAGPEMDVFVEEKVVQLAQYERDEKKALKLKDGFYARKISMVSFLATVAALEGWDLTSRFDPVPDNIEVVKDI</sequence>
<dbReference type="Gene3D" id="3.30.200.20">
    <property type="entry name" value="Phosphorylase Kinase, domain 1"/>
    <property type="match status" value="1"/>
</dbReference>
<proteinExistence type="predicted"/>
<dbReference type="InterPro" id="IPR002575">
    <property type="entry name" value="Aminoglycoside_PTrfase"/>
</dbReference>
<dbReference type="GeneID" id="54490071"/>